<name>A0A7W3RJV5_STRMR</name>
<dbReference type="PRINTS" id="PR00420">
    <property type="entry name" value="RNGMNOXGNASE"/>
</dbReference>
<comment type="cofactor">
    <cofactor evidence="1">
        <name>FAD</name>
        <dbReference type="ChEBI" id="CHEBI:57692"/>
    </cofactor>
</comment>
<evidence type="ECO:0000313" key="5">
    <source>
        <dbReference type="EMBL" id="MBA9052407.1"/>
    </source>
</evidence>
<dbReference type="Gene3D" id="3.40.30.120">
    <property type="match status" value="1"/>
</dbReference>
<dbReference type="EMBL" id="JACJIJ010000002">
    <property type="protein sequence ID" value="MBA9052407.1"/>
    <property type="molecule type" value="Genomic_DNA"/>
</dbReference>
<dbReference type="Gene3D" id="3.30.70.2450">
    <property type="match status" value="1"/>
</dbReference>
<comment type="caution">
    <text evidence="5">The sequence shown here is derived from an EMBL/GenBank/DDBJ whole genome shotgun (WGS) entry which is preliminary data.</text>
</comment>
<keyword evidence="2" id="KW-0285">Flavoprotein</keyword>
<dbReference type="Gene3D" id="3.50.50.60">
    <property type="entry name" value="FAD/NAD(P)-binding domain"/>
    <property type="match status" value="1"/>
</dbReference>
<protein>
    <submittedName>
        <fullName evidence="5">2-polyprenyl-6-methoxyphenol hydroxylase-like FAD-dependent oxidoreductase</fullName>
    </submittedName>
</protein>
<evidence type="ECO:0000256" key="2">
    <source>
        <dbReference type="ARBA" id="ARBA00022630"/>
    </source>
</evidence>
<dbReference type="SUPFAM" id="SSF51905">
    <property type="entry name" value="FAD/NAD(P)-binding domain"/>
    <property type="match status" value="1"/>
</dbReference>
<evidence type="ECO:0000256" key="1">
    <source>
        <dbReference type="ARBA" id="ARBA00001974"/>
    </source>
</evidence>
<keyword evidence="3" id="KW-0274">FAD</keyword>
<dbReference type="GO" id="GO:0016709">
    <property type="term" value="F:oxidoreductase activity, acting on paired donors, with incorporation or reduction of molecular oxygen, NAD(P)H as one donor, and incorporation of one atom of oxygen"/>
    <property type="evidence" value="ECO:0007669"/>
    <property type="project" value="UniProtKB-ARBA"/>
</dbReference>
<proteinExistence type="predicted"/>
<feature type="domain" description="FAD-binding" evidence="4">
    <location>
        <begin position="12"/>
        <end position="339"/>
    </location>
</feature>
<dbReference type="InterPro" id="IPR050641">
    <property type="entry name" value="RIFMO-like"/>
</dbReference>
<dbReference type="Pfam" id="PF21274">
    <property type="entry name" value="Rng_hyd_C"/>
    <property type="match status" value="1"/>
</dbReference>
<dbReference type="AlphaFoldDB" id="A0A7W3RJV5"/>
<dbReference type="InterPro" id="IPR036188">
    <property type="entry name" value="FAD/NAD-bd_sf"/>
</dbReference>
<sequence length="505" mass="53676">MELTEFMAAEGVIVVGGGPVGLWLAAELRLRDVPVTVLEARPRRSPHSRALTVHPRTLEVLDCRGVVEPFLAEGVRIPSGHFAALTERMDFRPLDTPFPFTLSLPQARTEELLEEHAVRAGARILRGHRVTGVEAGADAVELTVEGPDGPYRTSAAYVVGCDGTRSAVRESAGVAFPGTATTLWAWMGDVVLDAPPAGPAVSGPRGQLMVFPLPGGVHRVVGNDPDTLRQARPGELTFEELRDRVTAIAGTDFGMRDPRWLSRFGNATRQAETYRRGRVLLAGDAAHMHFPAGGPGLNVGVQDATNLGWKLAAVLRGTATDGLLDSYHGERHPVGAELLLNTRAQTALMTTYSSEGQALRGLLGEFIATVPEFSRTLAERMSGLSVVYPPAEGASAHPLTGRRAPDLRFADGRRLFELLRGGGRVLLDLTGGAATGLPGRTPDTVVHTAPLAPHDRDTWRRVTAALIRPDGHVAWAAEETDPETLTRSVSGALAAMAGQGVAAVG</sequence>
<dbReference type="InterPro" id="IPR002938">
    <property type="entry name" value="FAD-bd"/>
</dbReference>
<dbReference type="PANTHER" id="PTHR43004:SF19">
    <property type="entry name" value="BINDING MONOOXYGENASE, PUTATIVE (JCVI)-RELATED"/>
    <property type="match status" value="1"/>
</dbReference>
<evidence type="ECO:0000256" key="3">
    <source>
        <dbReference type="ARBA" id="ARBA00022827"/>
    </source>
</evidence>
<dbReference type="Proteomes" id="UP000577386">
    <property type="component" value="Unassembled WGS sequence"/>
</dbReference>
<evidence type="ECO:0000259" key="4">
    <source>
        <dbReference type="Pfam" id="PF01494"/>
    </source>
</evidence>
<dbReference type="Pfam" id="PF01494">
    <property type="entry name" value="FAD_binding_3"/>
    <property type="match status" value="1"/>
</dbReference>
<organism evidence="5 6">
    <name type="scientific">Streptomyces murinus</name>
    <dbReference type="NCBI Taxonomy" id="33900"/>
    <lineage>
        <taxon>Bacteria</taxon>
        <taxon>Bacillati</taxon>
        <taxon>Actinomycetota</taxon>
        <taxon>Actinomycetes</taxon>
        <taxon>Kitasatosporales</taxon>
        <taxon>Streptomycetaceae</taxon>
        <taxon>Streptomyces</taxon>
    </lineage>
</organism>
<accession>A0A7W3RJV5</accession>
<gene>
    <name evidence="5" type="ORF">HDA42_001585</name>
</gene>
<dbReference type="GO" id="GO:0071949">
    <property type="term" value="F:FAD binding"/>
    <property type="evidence" value="ECO:0007669"/>
    <property type="project" value="InterPro"/>
</dbReference>
<reference evidence="5 6" key="1">
    <citation type="submission" date="2020-08" db="EMBL/GenBank/DDBJ databases">
        <title>Sequencing the genomes of 1000 actinobacteria strains.</title>
        <authorList>
            <person name="Klenk H.-P."/>
        </authorList>
    </citation>
    <scope>NUCLEOTIDE SEQUENCE [LARGE SCALE GENOMIC DNA]</scope>
    <source>
        <strain evidence="5 6">DSM 41827</strain>
    </source>
</reference>
<keyword evidence="6" id="KW-1185">Reference proteome</keyword>
<dbReference type="PANTHER" id="PTHR43004">
    <property type="entry name" value="TRK SYSTEM POTASSIUM UPTAKE PROTEIN"/>
    <property type="match status" value="1"/>
</dbReference>
<evidence type="ECO:0000313" key="6">
    <source>
        <dbReference type="Proteomes" id="UP000577386"/>
    </source>
</evidence>